<dbReference type="Proteomes" id="UP000184488">
    <property type="component" value="Unassembled WGS sequence"/>
</dbReference>
<dbReference type="RefSeq" id="WP_073312014.1">
    <property type="nucleotide sequence ID" value="NZ_FQZI01000005.1"/>
</dbReference>
<keyword evidence="1" id="KW-0812">Transmembrane</keyword>
<evidence type="ECO:0000256" key="1">
    <source>
        <dbReference type="SAM" id="Phobius"/>
    </source>
</evidence>
<proteinExistence type="predicted"/>
<dbReference type="Pfam" id="PF12732">
    <property type="entry name" value="YtxH"/>
    <property type="match status" value="1"/>
</dbReference>
<evidence type="ECO:0000313" key="3">
    <source>
        <dbReference type="Proteomes" id="UP000184488"/>
    </source>
</evidence>
<keyword evidence="3" id="KW-1185">Reference proteome</keyword>
<protein>
    <submittedName>
        <fullName evidence="2">Gas vesicle protein</fullName>
    </submittedName>
</protein>
<dbReference type="PANTHER" id="PTHR35792:SF2">
    <property type="entry name" value="GENERAL STRESS PROTEIN"/>
    <property type="match status" value="1"/>
</dbReference>
<sequence>MKTDKVVLGLLGAAAVGAAIGILLAPDKGSETRKKIASKGKDLKDSLKTNLNSLTEKVNEAYGSLKGEVKDAADDLNHEIANLKNINKSIM</sequence>
<keyword evidence="1" id="KW-1133">Transmembrane helix</keyword>
<dbReference type="InterPro" id="IPR052928">
    <property type="entry name" value="Desiccation-related_membrane"/>
</dbReference>
<evidence type="ECO:0000313" key="2">
    <source>
        <dbReference type="EMBL" id="SHJ11339.1"/>
    </source>
</evidence>
<dbReference type="PANTHER" id="PTHR35792">
    <property type="entry name" value="GENERAL STRESS PROTEIN"/>
    <property type="match status" value="1"/>
</dbReference>
<dbReference type="AlphaFoldDB" id="A0A1M6GN52"/>
<dbReference type="EMBL" id="FQZI01000005">
    <property type="protein sequence ID" value="SHJ11339.1"/>
    <property type="molecule type" value="Genomic_DNA"/>
</dbReference>
<feature type="transmembrane region" description="Helical" evidence="1">
    <location>
        <begin position="6"/>
        <end position="25"/>
    </location>
</feature>
<dbReference type="OrthoDB" id="676025at2"/>
<dbReference type="STRING" id="415425.SAMN05444363_2697"/>
<keyword evidence="1" id="KW-0472">Membrane</keyword>
<dbReference type="Gene3D" id="1.20.120.20">
    <property type="entry name" value="Apolipoprotein"/>
    <property type="match status" value="1"/>
</dbReference>
<reference evidence="3" key="1">
    <citation type="submission" date="2016-11" db="EMBL/GenBank/DDBJ databases">
        <authorList>
            <person name="Varghese N."/>
            <person name="Submissions S."/>
        </authorList>
    </citation>
    <scope>NUCLEOTIDE SEQUENCE [LARGE SCALE GENOMIC DNA]</scope>
    <source>
        <strain evidence="3">DSM 18829</strain>
    </source>
</reference>
<gene>
    <name evidence="2" type="ORF">SAMN05444363_2697</name>
</gene>
<dbReference type="InterPro" id="IPR024623">
    <property type="entry name" value="YtxH"/>
</dbReference>
<name>A0A1M6GN52_9FLAO</name>
<accession>A0A1M6GN52</accession>
<organism evidence="2 3">
    <name type="scientific">Flavobacterium terrae</name>
    <dbReference type="NCBI Taxonomy" id="415425"/>
    <lineage>
        <taxon>Bacteria</taxon>
        <taxon>Pseudomonadati</taxon>
        <taxon>Bacteroidota</taxon>
        <taxon>Flavobacteriia</taxon>
        <taxon>Flavobacteriales</taxon>
        <taxon>Flavobacteriaceae</taxon>
        <taxon>Flavobacterium</taxon>
    </lineage>
</organism>